<evidence type="ECO:0000256" key="2">
    <source>
        <dbReference type="ARBA" id="ARBA00022989"/>
    </source>
</evidence>
<dbReference type="Pfam" id="PF12729">
    <property type="entry name" value="4HB_MCP_1"/>
    <property type="match status" value="1"/>
</dbReference>
<feature type="domain" description="HAMP" evidence="4">
    <location>
        <begin position="225"/>
        <end position="277"/>
    </location>
</feature>
<keyword evidence="6" id="KW-1185">Reference proteome</keyword>
<accession>A0ABR6UEL4</accession>
<reference evidence="5 6" key="1">
    <citation type="submission" date="2020-08" db="EMBL/GenBank/DDBJ databases">
        <title>novel species in genus Nocardioides.</title>
        <authorList>
            <person name="Zhang G."/>
        </authorList>
    </citation>
    <scope>NUCLEOTIDE SEQUENCE [LARGE SCALE GENOMIC DNA]</scope>
    <source>
        <strain evidence="5 6">SC8A-24</strain>
    </source>
</reference>
<feature type="non-terminal residue" evidence="5">
    <location>
        <position position="338"/>
    </location>
</feature>
<dbReference type="SMART" id="SM00304">
    <property type="entry name" value="HAMP"/>
    <property type="match status" value="1"/>
</dbReference>
<keyword evidence="1 3" id="KW-0812">Transmembrane</keyword>
<feature type="transmembrane region" description="Helical" evidence="3">
    <location>
        <begin position="24"/>
        <end position="46"/>
    </location>
</feature>
<evidence type="ECO:0000259" key="4">
    <source>
        <dbReference type="PROSITE" id="PS50885"/>
    </source>
</evidence>
<evidence type="ECO:0000256" key="3">
    <source>
        <dbReference type="SAM" id="Phobius"/>
    </source>
</evidence>
<dbReference type="InterPro" id="IPR024478">
    <property type="entry name" value="HlyB_4HB_MCP"/>
</dbReference>
<dbReference type="PROSITE" id="PS50885">
    <property type="entry name" value="HAMP"/>
    <property type="match status" value="1"/>
</dbReference>
<keyword evidence="2 3" id="KW-1133">Transmembrane helix</keyword>
<sequence>MTSTTPGRRSPLQRFADLSIRTKVLTPALVGVAAALVVGLFALNALSESAATSQRIYRDNLAAVKVLGEISVTRKSISLSVRDILLVGDGKERQATLEEYDELQATFDAQLDDYLATEVSSADRERVEQIRSMLAEYLSIVDTKLGPIAAEQDLARWLSVNNSDAAPVAEGVSSALGAIIESEDAAAARSAQDAQQAYESERRFALGLLALAVVAVLVVGLAVARGISANVTRVRRVSDALAAGDLTVTSGVSSRDEVGRMGQSLDVGMDNLRGLIGAISESTEAVAGAAEELSAGSQQIAAGAEETSVQAGVVSGAAEEVSRNVSTVAAGAEQMGAS</sequence>
<feature type="transmembrane region" description="Helical" evidence="3">
    <location>
        <begin position="204"/>
        <end position="224"/>
    </location>
</feature>
<dbReference type="Proteomes" id="UP000604001">
    <property type="component" value="Unassembled WGS sequence"/>
</dbReference>
<dbReference type="PANTHER" id="PTHR32089:SF112">
    <property type="entry name" value="LYSOZYME-LIKE PROTEIN-RELATED"/>
    <property type="match status" value="1"/>
</dbReference>
<comment type="caution">
    <text evidence="5">The sequence shown here is derived from an EMBL/GenBank/DDBJ whole genome shotgun (WGS) entry which is preliminary data.</text>
</comment>
<dbReference type="EMBL" id="JACMYC010000036">
    <property type="protein sequence ID" value="MBC2962603.1"/>
    <property type="molecule type" value="Genomic_DNA"/>
</dbReference>
<proteinExistence type="predicted"/>
<gene>
    <name evidence="5" type="ORF">H7344_20145</name>
</gene>
<protein>
    <submittedName>
        <fullName evidence="5">Methyl-accepting chemotaxis protein</fullName>
    </submittedName>
</protein>
<evidence type="ECO:0000313" key="6">
    <source>
        <dbReference type="Proteomes" id="UP000604001"/>
    </source>
</evidence>
<dbReference type="RefSeq" id="WP_186347768.1">
    <property type="nucleotide sequence ID" value="NZ_JACMYC010000036.1"/>
</dbReference>
<dbReference type="InterPro" id="IPR003660">
    <property type="entry name" value="HAMP_dom"/>
</dbReference>
<dbReference type="SUPFAM" id="SSF58104">
    <property type="entry name" value="Methyl-accepting chemotaxis protein (MCP) signaling domain"/>
    <property type="match status" value="1"/>
</dbReference>
<name>A0ABR6UEL4_9ACTN</name>
<evidence type="ECO:0000256" key="1">
    <source>
        <dbReference type="ARBA" id="ARBA00022692"/>
    </source>
</evidence>
<dbReference type="CDD" id="cd06225">
    <property type="entry name" value="HAMP"/>
    <property type="match status" value="1"/>
</dbReference>
<evidence type="ECO:0000313" key="5">
    <source>
        <dbReference type="EMBL" id="MBC2962603.1"/>
    </source>
</evidence>
<organism evidence="5 6">
    <name type="scientific">Nocardioides deserti</name>
    <dbReference type="NCBI Taxonomy" id="1588644"/>
    <lineage>
        <taxon>Bacteria</taxon>
        <taxon>Bacillati</taxon>
        <taxon>Actinomycetota</taxon>
        <taxon>Actinomycetes</taxon>
        <taxon>Propionibacteriales</taxon>
        <taxon>Nocardioidaceae</taxon>
        <taxon>Nocardioides</taxon>
    </lineage>
</organism>
<keyword evidence="3" id="KW-0472">Membrane</keyword>
<dbReference type="Pfam" id="PF00672">
    <property type="entry name" value="HAMP"/>
    <property type="match status" value="1"/>
</dbReference>
<dbReference type="PANTHER" id="PTHR32089">
    <property type="entry name" value="METHYL-ACCEPTING CHEMOTAXIS PROTEIN MCPB"/>
    <property type="match status" value="1"/>
</dbReference>
<dbReference type="Gene3D" id="1.10.287.950">
    <property type="entry name" value="Methyl-accepting chemotaxis protein"/>
    <property type="match status" value="1"/>
</dbReference>